<evidence type="ECO:0000313" key="3">
    <source>
        <dbReference type="Proteomes" id="UP000031982"/>
    </source>
</evidence>
<keyword evidence="2" id="KW-0413">Isomerase</keyword>
<organism evidence="2 3">
    <name type="scientific">Bacillus badius</name>
    <dbReference type="NCBI Taxonomy" id="1455"/>
    <lineage>
        <taxon>Bacteria</taxon>
        <taxon>Bacillati</taxon>
        <taxon>Bacillota</taxon>
        <taxon>Bacilli</taxon>
        <taxon>Bacillales</taxon>
        <taxon>Bacillaceae</taxon>
        <taxon>Pseudobacillus</taxon>
    </lineage>
</organism>
<keyword evidence="3" id="KW-1185">Reference proteome</keyword>
<name>A0ABR5AV71_BACBA</name>
<sequence>MEAAQTPAGSAGQERPRRRLSAEEARRLPRGKRSVWNGNQPSHPHEKQGFSS</sequence>
<evidence type="ECO:0000256" key="1">
    <source>
        <dbReference type="SAM" id="MobiDB-lite"/>
    </source>
</evidence>
<feature type="region of interest" description="Disordered" evidence="1">
    <location>
        <begin position="1"/>
        <end position="52"/>
    </location>
</feature>
<accession>A0ABR5AV71</accession>
<dbReference type="EMBL" id="JXLP01000009">
    <property type="protein sequence ID" value="KIL78647.1"/>
    <property type="molecule type" value="Genomic_DNA"/>
</dbReference>
<gene>
    <name evidence="2" type="ORF">SD77_4327</name>
</gene>
<feature type="compositionally biased region" description="Basic and acidic residues" evidence="1">
    <location>
        <begin position="43"/>
        <end position="52"/>
    </location>
</feature>
<proteinExistence type="predicted"/>
<dbReference type="GO" id="GO:0016853">
    <property type="term" value="F:isomerase activity"/>
    <property type="evidence" value="ECO:0007669"/>
    <property type="project" value="UniProtKB-KW"/>
</dbReference>
<reference evidence="2 3" key="1">
    <citation type="submission" date="2015-01" db="EMBL/GenBank/DDBJ databases">
        <title>Genome Assembly of Bacillus badius MTCC 1458.</title>
        <authorList>
            <person name="Verma A."/>
            <person name="Khatri I."/>
            <person name="Mual P."/>
            <person name="Subramanian S."/>
            <person name="Krishnamurthi S."/>
        </authorList>
    </citation>
    <scope>NUCLEOTIDE SEQUENCE [LARGE SCALE GENOMIC DNA]</scope>
    <source>
        <strain evidence="2 3">MTCC 1458</strain>
    </source>
</reference>
<comment type="caution">
    <text evidence="2">The sequence shown here is derived from an EMBL/GenBank/DDBJ whole genome shotgun (WGS) entry which is preliminary data.</text>
</comment>
<protein>
    <submittedName>
        <fullName evidence="2">Ribose 5-phosphate isomerase B</fullName>
    </submittedName>
</protein>
<dbReference type="Proteomes" id="UP000031982">
    <property type="component" value="Unassembled WGS sequence"/>
</dbReference>
<evidence type="ECO:0000313" key="2">
    <source>
        <dbReference type="EMBL" id="KIL78647.1"/>
    </source>
</evidence>